<organism evidence="1 2">
    <name type="scientific">Puccinia striiformis f. sp. tritici PST-78</name>
    <dbReference type="NCBI Taxonomy" id="1165861"/>
    <lineage>
        <taxon>Eukaryota</taxon>
        <taxon>Fungi</taxon>
        <taxon>Dikarya</taxon>
        <taxon>Basidiomycota</taxon>
        <taxon>Pucciniomycotina</taxon>
        <taxon>Pucciniomycetes</taxon>
        <taxon>Pucciniales</taxon>
        <taxon>Pucciniaceae</taxon>
        <taxon>Puccinia</taxon>
    </lineage>
</organism>
<reference evidence="2" key="1">
    <citation type="submission" date="2014-03" db="EMBL/GenBank/DDBJ databases">
        <title>The Genome Sequence of Puccinia striiformis f. sp. tritici PST-78.</title>
        <authorList>
            <consortium name="The Broad Institute Genome Sequencing Platform"/>
            <person name="Cuomo C."/>
            <person name="Hulbert S."/>
            <person name="Chen X."/>
            <person name="Walker B."/>
            <person name="Young S.K."/>
            <person name="Zeng Q."/>
            <person name="Gargeya S."/>
            <person name="Fitzgerald M."/>
            <person name="Haas B."/>
            <person name="Abouelleil A."/>
            <person name="Alvarado L."/>
            <person name="Arachchi H.M."/>
            <person name="Berlin A.M."/>
            <person name="Chapman S.B."/>
            <person name="Goldberg J."/>
            <person name="Griggs A."/>
            <person name="Gujja S."/>
            <person name="Hansen M."/>
            <person name="Howarth C."/>
            <person name="Imamovic A."/>
            <person name="Larimer J."/>
            <person name="McCowan C."/>
            <person name="Montmayeur A."/>
            <person name="Murphy C."/>
            <person name="Neiman D."/>
            <person name="Pearson M."/>
            <person name="Priest M."/>
            <person name="Roberts A."/>
            <person name="Saif S."/>
            <person name="Shea T."/>
            <person name="Sisk P."/>
            <person name="Sykes S."/>
            <person name="Wortman J."/>
            <person name="Nusbaum C."/>
            <person name="Birren B."/>
        </authorList>
    </citation>
    <scope>NUCLEOTIDE SEQUENCE [LARGE SCALE GENOMIC DNA]</scope>
    <source>
        <strain evidence="2">race PST-78</strain>
    </source>
</reference>
<dbReference type="STRING" id="1165861.A0A0L0VIR3"/>
<proteinExistence type="predicted"/>
<keyword evidence="2" id="KW-1185">Reference proteome</keyword>
<dbReference type="AlphaFoldDB" id="A0A0L0VIR3"/>
<accession>A0A0L0VIR3</accession>
<evidence type="ECO:0000313" key="1">
    <source>
        <dbReference type="EMBL" id="KNE99153.1"/>
    </source>
</evidence>
<protein>
    <submittedName>
        <fullName evidence="1">Uncharacterized protein</fullName>
    </submittedName>
</protein>
<gene>
    <name evidence="1" type="ORF">PSTG_07632</name>
</gene>
<name>A0A0L0VIR3_9BASI</name>
<dbReference type="EMBL" id="AJIL01000049">
    <property type="protein sequence ID" value="KNE99153.1"/>
    <property type="molecule type" value="Genomic_DNA"/>
</dbReference>
<dbReference type="Proteomes" id="UP000054564">
    <property type="component" value="Unassembled WGS sequence"/>
</dbReference>
<evidence type="ECO:0000313" key="2">
    <source>
        <dbReference type="Proteomes" id="UP000054564"/>
    </source>
</evidence>
<sequence>MQTALENSPSKFVVAKMELATVFGHLVARNFEILPISTGTVVLVTNCTNENLTQGFGEFPALLNNPQVNIHHFVAFIQSALVNTTRVKQDQYLLLRWCFINCELIRNLTGGQTHFEVVKQFLED</sequence>
<comment type="caution">
    <text evidence="1">The sequence shown here is derived from an EMBL/GenBank/DDBJ whole genome shotgun (WGS) entry which is preliminary data.</text>
</comment>